<accession>A0AAV9XTQ7</accession>
<comment type="caution">
    <text evidence="1">The sequence shown here is derived from an EMBL/GenBank/DDBJ whole genome shotgun (WGS) entry which is preliminary data.</text>
</comment>
<organism evidence="1 2">
    <name type="scientific">Cryptosporidium xiaoi</name>
    <dbReference type="NCBI Taxonomy" id="659607"/>
    <lineage>
        <taxon>Eukaryota</taxon>
        <taxon>Sar</taxon>
        <taxon>Alveolata</taxon>
        <taxon>Apicomplexa</taxon>
        <taxon>Conoidasida</taxon>
        <taxon>Coccidia</taxon>
        <taxon>Eucoccidiorida</taxon>
        <taxon>Eimeriorina</taxon>
        <taxon>Cryptosporidiidae</taxon>
        <taxon>Cryptosporidium</taxon>
    </lineage>
</organism>
<dbReference type="Gene3D" id="3.40.50.1820">
    <property type="entry name" value="alpha/beta hydrolase"/>
    <property type="match status" value="1"/>
</dbReference>
<dbReference type="Proteomes" id="UP001311799">
    <property type="component" value="Unassembled WGS sequence"/>
</dbReference>
<protein>
    <recommendedName>
        <fullName evidence="3">Peptidase S9 prolyl oligopeptidase catalytic domain-containing protein</fullName>
    </recommendedName>
</protein>
<gene>
    <name evidence="1" type="ORF">RS030_91531</name>
</gene>
<sequence length="612" mass="70878">MELFSENSKYISDLKTLTREADHIIQQHQQLVELDLNLNINRESLSAIRRGCYQSLSYTNDSKDLHCNLEDIRFSKFDTTNKLLRLGDFFISTTPYIIHKYLLSEKKALEELIYIVRANRHKKLNEFLELYPNIPDEYLNDIRFIIKDTKSDKLHKDNKTENTIKLSNKYNTSLINFIPKFSIFEQDTDSNIEYSAKRENSSSVQHSTKHLKEFYFNSSSYCFYGDLFPSGNFKGERGNVLLFLYNHGFPDYTIRYENDKEKCLSEYKYKFDADNGVVENYYVQELNFEENGVKLTRFPSKMRDMCLSNIGDCISNVYHTIFITFNTNGILGSVCGDFYDKTLVKDMNDIETVTNYFCNFIYNKSKLIMIGLSTGAFLTFSYSTNYTKRGNNCNINCSNNCFKCEYCRSSYFISNSNLIGIVCIACVDDIPSSYNLDFNSNQLSEFNSMGYCIVDSNVPFISGNKLSSSYLKSYDCFPSYNHLYKNRNRIINVPTLLVHGTDDANVPFNMSVNLLRLNNHDSDCESSENEEPHLTCSENYTLEFNKDLLDSLVLRINNHGNKGFTGNRLQKGNKIKLHVIEKGNHLITNTKHMKKAQKAISLFVFQILNDVL</sequence>
<dbReference type="SUPFAM" id="SSF53474">
    <property type="entry name" value="alpha/beta-Hydrolases"/>
    <property type="match status" value="1"/>
</dbReference>
<evidence type="ECO:0000313" key="1">
    <source>
        <dbReference type="EMBL" id="KAK6587575.1"/>
    </source>
</evidence>
<dbReference type="InterPro" id="IPR029058">
    <property type="entry name" value="AB_hydrolase_fold"/>
</dbReference>
<reference evidence="1 2" key="1">
    <citation type="submission" date="2023-10" db="EMBL/GenBank/DDBJ databases">
        <title>Comparative genomics analysis reveals potential genetic determinants of host preference in Cryptosporidium xiaoi.</title>
        <authorList>
            <person name="Xiao L."/>
            <person name="Li J."/>
        </authorList>
    </citation>
    <scope>NUCLEOTIDE SEQUENCE [LARGE SCALE GENOMIC DNA]</scope>
    <source>
        <strain evidence="1 2">52996</strain>
    </source>
</reference>
<proteinExistence type="predicted"/>
<name>A0AAV9XTQ7_9CRYT</name>
<evidence type="ECO:0000313" key="2">
    <source>
        <dbReference type="Proteomes" id="UP001311799"/>
    </source>
</evidence>
<evidence type="ECO:0008006" key="3">
    <source>
        <dbReference type="Google" id="ProtNLM"/>
    </source>
</evidence>
<keyword evidence="2" id="KW-1185">Reference proteome</keyword>
<dbReference type="EMBL" id="JAWDEY010000037">
    <property type="protein sequence ID" value="KAK6587575.1"/>
    <property type="molecule type" value="Genomic_DNA"/>
</dbReference>
<dbReference type="AlphaFoldDB" id="A0AAV9XTQ7"/>